<proteinExistence type="predicted"/>
<dbReference type="OrthoDB" id="120976at2759"/>
<name>A0A0D2WQQ6_CAPO3</name>
<dbReference type="SMART" id="SM00368">
    <property type="entry name" value="LRR_RI"/>
    <property type="match status" value="7"/>
</dbReference>
<accession>A0A0D2WQQ6</accession>
<dbReference type="Pfam" id="PF13516">
    <property type="entry name" value="LRR_6"/>
    <property type="match status" value="6"/>
</dbReference>
<dbReference type="PANTHER" id="PTHR46984:SF1">
    <property type="entry name" value="LEUCINE-RICH REPEAT-CONTAINING PROTEIN 71"/>
    <property type="match status" value="1"/>
</dbReference>
<dbReference type="Proteomes" id="UP000008743">
    <property type="component" value="Unassembled WGS sequence"/>
</dbReference>
<sequence length="417" mass="44845">MEWDSLIHRRIGDAGAQVIAEELKRNATLARLGLIESQIGDAGARAIAEALTVNTTLITLSLEKNPIGDAGTKAIAEALKVNLTLATLLLGENQIGDAGVQAIAETLKVSTTLTRLQLQKNQIGDAGAQAIAAALRVNTSLTELNLGLNQIGDVGAQAIAEALKVNKTLAWLDLGQNLIGDAGAKAIAEGLRENTTVTRLHLDRNRIGYDGAQAIDDARNATKALTYCSIDNQINPLAFSLLPRLATAKDLQTVFHWLVSGPELQDQPAALPALPVELAERIMDEACYWQGVQHTKRSHFHDGTTNGALTVTVPQGIAGNSVRVKAIQVLRDEKHWLDPPYSTNGKTFDLVVRDKGGVVRYECAANATFVDSNLNLVTIRPASHPFIRQLRKGWQVQVLPSKSFGISLIESLYLGAF</sequence>
<dbReference type="InterPro" id="IPR001611">
    <property type="entry name" value="Leu-rich_rpt"/>
</dbReference>
<evidence type="ECO:0000313" key="1">
    <source>
        <dbReference type="EMBL" id="KJE93353.1"/>
    </source>
</evidence>
<reference evidence="2" key="1">
    <citation type="submission" date="2011-02" db="EMBL/GenBank/DDBJ databases">
        <title>The Genome Sequence of Capsaspora owczarzaki ATCC 30864.</title>
        <authorList>
            <person name="Russ C."/>
            <person name="Cuomo C."/>
            <person name="Burger G."/>
            <person name="Gray M.W."/>
            <person name="Holland P.W.H."/>
            <person name="King N."/>
            <person name="Lang F.B.F."/>
            <person name="Roger A.J."/>
            <person name="Ruiz-Trillo I."/>
            <person name="Young S.K."/>
            <person name="Zeng Q."/>
            <person name="Gargeya S."/>
            <person name="Alvarado L."/>
            <person name="Berlin A."/>
            <person name="Chapman S.B."/>
            <person name="Chen Z."/>
            <person name="Freedman E."/>
            <person name="Gellesch M."/>
            <person name="Goldberg J."/>
            <person name="Griggs A."/>
            <person name="Gujja S."/>
            <person name="Heilman E."/>
            <person name="Heiman D."/>
            <person name="Howarth C."/>
            <person name="Mehta T."/>
            <person name="Neiman D."/>
            <person name="Pearson M."/>
            <person name="Roberts A."/>
            <person name="Saif S."/>
            <person name="Shea T."/>
            <person name="Shenoy N."/>
            <person name="Sisk P."/>
            <person name="Stolte C."/>
            <person name="Sykes S."/>
            <person name="White J."/>
            <person name="Yandava C."/>
            <person name="Haas B."/>
            <person name="Nusbaum C."/>
            <person name="Birren B."/>
        </authorList>
    </citation>
    <scope>NUCLEOTIDE SEQUENCE</scope>
    <source>
        <strain evidence="2">ATCC 30864</strain>
    </source>
</reference>
<dbReference type="InterPro" id="IPR032675">
    <property type="entry name" value="LRR_dom_sf"/>
</dbReference>
<dbReference type="PhylomeDB" id="A0A0D2WQQ6"/>
<dbReference type="PANTHER" id="PTHR46984">
    <property type="entry name" value="LEUCINE-RICH REPEAT-CONTAINING PROTEIN 71"/>
    <property type="match status" value="1"/>
</dbReference>
<dbReference type="SUPFAM" id="SSF52047">
    <property type="entry name" value="RNI-like"/>
    <property type="match status" value="1"/>
</dbReference>
<evidence type="ECO:0008006" key="3">
    <source>
        <dbReference type="Google" id="ProtNLM"/>
    </source>
</evidence>
<gene>
    <name evidence="1" type="ORF">CAOG_004154</name>
</gene>
<keyword evidence="2" id="KW-1185">Reference proteome</keyword>
<dbReference type="InParanoid" id="A0A0D2WQQ6"/>
<evidence type="ECO:0000313" key="2">
    <source>
        <dbReference type="Proteomes" id="UP000008743"/>
    </source>
</evidence>
<dbReference type="eggNOG" id="KOG4308">
    <property type="taxonomic scope" value="Eukaryota"/>
</dbReference>
<protein>
    <recommendedName>
        <fullName evidence="3">NOD3 protein</fullName>
    </recommendedName>
</protein>
<dbReference type="InterPro" id="IPR053040">
    <property type="entry name" value="LRR-containing_protein_71"/>
</dbReference>
<organism evidence="1 2">
    <name type="scientific">Capsaspora owczarzaki (strain ATCC 30864)</name>
    <dbReference type="NCBI Taxonomy" id="595528"/>
    <lineage>
        <taxon>Eukaryota</taxon>
        <taxon>Filasterea</taxon>
        <taxon>Capsaspora</taxon>
    </lineage>
</organism>
<dbReference type="Gene3D" id="3.80.10.10">
    <property type="entry name" value="Ribonuclease Inhibitor"/>
    <property type="match status" value="3"/>
</dbReference>
<dbReference type="AlphaFoldDB" id="A0A0D2WQQ6"/>
<dbReference type="EMBL" id="KE346365">
    <property type="protein sequence ID" value="KJE93353.1"/>
    <property type="molecule type" value="Genomic_DNA"/>
</dbReference>